<proteinExistence type="predicted"/>
<keyword evidence="1" id="KW-0812">Transmembrane</keyword>
<evidence type="ECO:0000256" key="1">
    <source>
        <dbReference type="SAM" id="Phobius"/>
    </source>
</evidence>
<gene>
    <name evidence="3" type="ORF">ACFOZ7_20935</name>
</gene>
<comment type="caution">
    <text evidence="3">The sequence shown here is derived from an EMBL/GenBank/DDBJ whole genome shotgun (WGS) entry which is preliminary data.</text>
</comment>
<evidence type="ECO:0000259" key="2">
    <source>
        <dbReference type="SMART" id="SM00014"/>
    </source>
</evidence>
<evidence type="ECO:0000313" key="4">
    <source>
        <dbReference type="Proteomes" id="UP001595821"/>
    </source>
</evidence>
<dbReference type="GeneID" id="71855777"/>
<protein>
    <submittedName>
        <fullName evidence="3">Phosphatase PAP2 family protein</fullName>
    </submittedName>
</protein>
<reference evidence="3 4" key="1">
    <citation type="journal article" date="2014" name="Int. J. Syst. Evol. Microbiol.">
        <title>Complete genome sequence of Corynebacterium casei LMG S-19264T (=DSM 44701T), isolated from a smear-ripened cheese.</title>
        <authorList>
            <consortium name="US DOE Joint Genome Institute (JGI-PGF)"/>
            <person name="Walter F."/>
            <person name="Albersmeier A."/>
            <person name="Kalinowski J."/>
            <person name="Ruckert C."/>
        </authorList>
    </citation>
    <scope>NUCLEOTIDE SEQUENCE [LARGE SCALE GENOMIC DNA]</scope>
    <source>
        <strain evidence="3 4">IBRC-M 10912</strain>
    </source>
</reference>
<dbReference type="RefSeq" id="WP_246970712.1">
    <property type="nucleotide sequence ID" value="NZ_CP095397.1"/>
</dbReference>
<feature type="transmembrane region" description="Helical" evidence="1">
    <location>
        <begin position="242"/>
        <end position="260"/>
    </location>
</feature>
<name>A0ABD5P4V3_9EURY</name>
<dbReference type="Gene3D" id="1.20.144.10">
    <property type="entry name" value="Phosphatidic acid phosphatase type 2/haloperoxidase"/>
    <property type="match status" value="1"/>
</dbReference>
<dbReference type="CDD" id="cd03386">
    <property type="entry name" value="PAP2_Aur1_like"/>
    <property type="match status" value="1"/>
</dbReference>
<evidence type="ECO:0000313" key="3">
    <source>
        <dbReference type="EMBL" id="MFC4249364.1"/>
    </source>
</evidence>
<keyword evidence="1" id="KW-0472">Membrane</keyword>
<feature type="transmembrane region" description="Helical" evidence="1">
    <location>
        <begin position="137"/>
        <end position="156"/>
    </location>
</feature>
<accession>A0ABD5P4V3</accession>
<dbReference type="EMBL" id="JBHSDJ010000132">
    <property type="protein sequence ID" value="MFC4249364.1"/>
    <property type="molecule type" value="Genomic_DNA"/>
</dbReference>
<dbReference type="Proteomes" id="UP001595821">
    <property type="component" value="Unassembled WGS sequence"/>
</dbReference>
<dbReference type="Pfam" id="PF14378">
    <property type="entry name" value="PAP2_3"/>
    <property type="match status" value="1"/>
</dbReference>
<dbReference type="SUPFAM" id="SSF48317">
    <property type="entry name" value="Acid phosphatase/Vanadium-dependent haloperoxidase"/>
    <property type="match status" value="1"/>
</dbReference>
<feature type="domain" description="Phosphatidic acid phosphatase type 2/haloperoxidase" evidence="2">
    <location>
        <begin position="137"/>
        <end position="257"/>
    </location>
</feature>
<sequence>MLAQLLAQVAAVVGVLLAISIGVFVGQSRLSTTRAEWRSRVRDAAPIAVVLVLVLLFNRTARETLPSLSWSIGWNLTSTFYEIEGQTVLLFQEYATPELTAYFSYVYVYGYVFVLIFPVVAYFALSDTRPLRELLTAYTLNYTLGLLCYVLIIAYGPRNWIPDLVETTMLYNQYPQYQELTGEVNHNTNVFPSLHTSLSATVAMFAYRTRDAYPKWVPAATLLAASVAVSTMYLAIHWAIDVTAGLCLGAISVVLSRRLVGRWSLSEEFDDWWPSLRRE</sequence>
<dbReference type="AlphaFoldDB" id="A0ABD5P4V3"/>
<dbReference type="InterPro" id="IPR026841">
    <property type="entry name" value="Aur1/Ipt1"/>
</dbReference>
<keyword evidence="1" id="KW-1133">Transmembrane helix</keyword>
<feature type="transmembrane region" description="Helical" evidence="1">
    <location>
        <begin position="6"/>
        <end position="24"/>
    </location>
</feature>
<dbReference type="InterPro" id="IPR036938">
    <property type="entry name" value="PAP2/HPO_sf"/>
</dbReference>
<organism evidence="3 4">
    <name type="scientific">Natribaculum luteum</name>
    <dbReference type="NCBI Taxonomy" id="1586232"/>
    <lineage>
        <taxon>Archaea</taxon>
        <taxon>Methanobacteriati</taxon>
        <taxon>Methanobacteriota</taxon>
        <taxon>Stenosarchaea group</taxon>
        <taxon>Halobacteria</taxon>
        <taxon>Halobacteriales</taxon>
        <taxon>Natrialbaceae</taxon>
        <taxon>Natribaculum</taxon>
    </lineage>
</organism>
<dbReference type="InterPro" id="IPR000326">
    <property type="entry name" value="PAP2/HPO"/>
</dbReference>
<feature type="transmembrane region" description="Helical" evidence="1">
    <location>
        <begin position="106"/>
        <end position="125"/>
    </location>
</feature>
<dbReference type="SMART" id="SM00014">
    <property type="entry name" value="acidPPc"/>
    <property type="match status" value="1"/>
</dbReference>
<feature type="transmembrane region" description="Helical" evidence="1">
    <location>
        <begin position="44"/>
        <end position="61"/>
    </location>
</feature>
<dbReference type="GO" id="GO:0016020">
    <property type="term" value="C:membrane"/>
    <property type="evidence" value="ECO:0007669"/>
    <property type="project" value="UniProtKB-SubCell"/>
</dbReference>